<dbReference type="CDD" id="cd16413">
    <property type="entry name" value="DGQHR_domain"/>
    <property type="match status" value="1"/>
</dbReference>
<dbReference type="Gene3D" id="3.20.20.105">
    <property type="entry name" value="Queuine tRNA-ribosyltransferase-like"/>
    <property type="match status" value="1"/>
</dbReference>
<dbReference type="EMBL" id="UINC01006167">
    <property type="protein sequence ID" value="SVA25891.1"/>
    <property type="molecule type" value="Genomic_DNA"/>
</dbReference>
<dbReference type="SUPFAM" id="SSF51713">
    <property type="entry name" value="tRNA-guanine transglycosylase"/>
    <property type="match status" value="1"/>
</dbReference>
<gene>
    <name evidence="1" type="ORF">METZ01_LOCUS78745</name>
</gene>
<evidence type="ECO:0008006" key="2">
    <source>
        <dbReference type="Google" id="ProtNLM"/>
    </source>
</evidence>
<dbReference type="NCBIfam" id="NF041060">
    <property type="entry name" value="DpdB"/>
    <property type="match status" value="1"/>
</dbReference>
<accession>A0A381UDR2</accession>
<organism evidence="1">
    <name type="scientific">marine metagenome</name>
    <dbReference type="NCBI Taxonomy" id="408172"/>
    <lineage>
        <taxon>unclassified sequences</taxon>
        <taxon>metagenomes</taxon>
        <taxon>ecological metagenomes</taxon>
    </lineage>
</organism>
<dbReference type="AlphaFoldDB" id="A0A381UDR2"/>
<feature type="non-terminal residue" evidence="1">
    <location>
        <position position="1"/>
    </location>
</feature>
<dbReference type="GO" id="GO:0006400">
    <property type="term" value="P:tRNA modification"/>
    <property type="evidence" value="ECO:0007669"/>
    <property type="project" value="InterPro"/>
</dbReference>
<evidence type="ECO:0000313" key="1">
    <source>
        <dbReference type="EMBL" id="SVA25891.1"/>
    </source>
</evidence>
<name>A0A381UDR2_9ZZZZ</name>
<sequence>VHGGKSKLKFLFADSFEAVDPNYNFIAEENSPDRFRQSNDEYPHEVLGKAPYDGMLISLSTLGISKRSRYSQGQQFRMMREGIREFLRFPCKNFQGDPDEYPIMGDCGSFSKDKENAKLDLKEILEYYEACGFTHGISPDQIIVEKNESWVNLKKTPSKIITRAEYTSQKAEEFFVQSKINKVSFEPVGVVQGWSLKSFSRYANKLVEIGYKYIALGGLASRPTKEIYRIALEVITKISPHTKVHILGFNRFDYLEKFHGLGIYSFDSTSPLLRAIKDDHDNYFCPDGKNLSAIRIPLPHEHRIKKRIQSGQLSVETVNELSKKCFSVMREYANRTENINKVIETLEVYEKLISPKIIKKEYYKKTLESRAWEHCPCRVCKEIGIEVVIFSGLNRNKRRGFHNLYVYFEKLKEVRAMSSILVPCIKTQQSENNPIFSFVVDGKDIYKFANISRIKRGENAELLGYQRPELTEHISDIRNYLEKKDSMLPNSIVISFNKKLTFHKNKVINGHSEIGTLEIPIGSDKKVGWIVDGQQRVAALRKLKRDQFPVSVVGIETLDPGREREQFVLVNNTRPLPKSLIYELLPALGDAIPPKLKKRQRAYRLLEKLNFDENSPFYRRIKTVTFSHVDEANIKDLSVLRMIENSIENGILNKYLNGEKKPLKILHNFWSAVQEYYELAWRLPPKKSRLTHGVGIISMGYIMDAIAFKFNQDWDVVPRKVFFDELNFIGKDIPWTNSNWKFGTDMILPWNEVQNNHKHINLVTNFLIRRYKLAK</sequence>
<dbReference type="Pfam" id="PF14072">
    <property type="entry name" value="DndB"/>
    <property type="match status" value="1"/>
</dbReference>
<protein>
    <recommendedName>
        <fullName evidence="2">tRNA-guanine(15) transglycosylase-like domain-containing protein</fullName>
    </recommendedName>
</protein>
<dbReference type="InterPro" id="IPR036511">
    <property type="entry name" value="TGT-like_sf"/>
</dbReference>
<dbReference type="NCBIfam" id="NF041059">
    <property type="entry name" value="DpdA"/>
    <property type="match status" value="1"/>
</dbReference>
<dbReference type="InterPro" id="IPR017601">
    <property type="entry name" value="DGQHR-contain_dom"/>
</dbReference>
<dbReference type="InterPro" id="IPR017642">
    <property type="entry name" value="DNA_S_mod_DndB"/>
</dbReference>
<proteinExistence type="predicted"/>
<dbReference type="InterPro" id="IPR053537">
    <property type="entry name" value="DNA-guanine_TGase"/>
</dbReference>
<dbReference type="NCBIfam" id="TIGR03187">
    <property type="entry name" value="DGQHR"/>
    <property type="match status" value="1"/>
</dbReference>
<reference evidence="1" key="1">
    <citation type="submission" date="2018-05" db="EMBL/GenBank/DDBJ databases">
        <authorList>
            <person name="Lanie J.A."/>
            <person name="Ng W.-L."/>
            <person name="Kazmierczak K.M."/>
            <person name="Andrzejewski T.M."/>
            <person name="Davidsen T.M."/>
            <person name="Wayne K.J."/>
            <person name="Tettelin H."/>
            <person name="Glass J.I."/>
            <person name="Rusch D."/>
            <person name="Podicherti R."/>
            <person name="Tsui H.-C.T."/>
            <person name="Winkler M.E."/>
        </authorList>
    </citation>
    <scope>NUCLEOTIDE SEQUENCE</scope>
</reference>